<comment type="caution">
    <text evidence="2">The sequence shown here is derived from an EMBL/GenBank/DDBJ whole genome shotgun (WGS) entry which is preliminary data.</text>
</comment>
<name>A0ABQ9YT73_9CRUS</name>
<evidence type="ECO:0000313" key="2">
    <source>
        <dbReference type="EMBL" id="KAK4003844.1"/>
    </source>
</evidence>
<feature type="compositionally biased region" description="Basic and acidic residues" evidence="1">
    <location>
        <begin position="45"/>
        <end position="77"/>
    </location>
</feature>
<reference evidence="2 3" key="1">
    <citation type="journal article" date="2023" name="Nucleic Acids Res.">
        <title>The hologenome of Daphnia magna reveals possible DNA methylation and microbiome-mediated evolution of the host genome.</title>
        <authorList>
            <person name="Chaturvedi A."/>
            <person name="Li X."/>
            <person name="Dhandapani V."/>
            <person name="Marshall H."/>
            <person name="Kissane S."/>
            <person name="Cuenca-Cambronero M."/>
            <person name="Asole G."/>
            <person name="Calvet F."/>
            <person name="Ruiz-Romero M."/>
            <person name="Marangio P."/>
            <person name="Guigo R."/>
            <person name="Rago D."/>
            <person name="Mirbahai L."/>
            <person name="Eastwood N."/>
            <person name="Colbourne J.K."/>
            <person name="Zhou J."/>
            <person name="Mallon E."/>
            <person name="Orsini L."/>
        </authorList>
    </citation>
    <scope>NUCLEOTIDE SEQUENCE [LARGE SCALE GENOMIC DNA]</scope>
    <source>
        <strain evidence="2">LRV0_1</strain>
    </source>
</reference>
<dbReference type="EMBL" id="JAOYFB010000001">
    <property type="protein sequence ID" value="KAK4003844.1"/>
    <property type="molecule type" value="Genomic_DNA"/>
</dbReference>
<sequence>MSEQENSSSKRVQAEDSPRPKCGFNSQAGQRQPLNNQAAAASAETDARAAERHSSKVEDHKGRDSGFADRSQIEHTWESPQTSTRQSTPRRPADEEEDRSSQGS</sequence>
<evidence type="ECO:0000256" key="1">
    <source>
        <dbReference type="SAM" id="MobiDB-lite"/>
    </source>
</evidence>
<accession>A0ABQ9YT73</accession>
<dbReference type="Proteomes" id="UP001234178">
    <property type="component" value="Unassembled WGS sequence"/>
</dbReference>
<keyword evidence="3" id="KW-1185">Reference proteome</keyword>
<organism evidence="2 3">
    <name type="scientific">Daphnia magna</name>
    <dbReference type="NCBI Taxonomy" id="35525"/>
    <lineage>
        <taxon>Eukaryota</taxon>
        <taxon>Metazoa</taxon>
        <taxon>Ecdysozoa</taxon>
        <taxon>Arthropoda</taxon>
        <taxon>Crustacea</taxon>
        <taxon>Branchiopoda</taxon>
        <taxon>Diplostraca</taxon>
        <taxon>Cladocera</taxon>
        <taxon>Anomopoda</taxon>
        <taxon>Daphniidae</taxon>
        <taxon>Daphnia</taxon>
    </lineage>
</organism>
<evidence type="ECO:0000313" key="3">
    <source>
        <dbReference type="Proteomes" id="UP001234178"/>
    </source>
</evidence>
<proteinExistence type="predicted"/>
<feature type="region of interest" description="Disordered" evidence="1">
    <location>
        <begin position="1"/>
        <end position="104"/>
    </location>
</feature>
<protein>
    <submittedName>
        <fullName evidence="2">Uncharacterized protein</fullName>
    </submittedName>
</protein>
<feature type="compositionally biased region" description="Polar residues" evidence="1">
    <location>
        <begin position="24"/>
        <end position="37"/>
    </location>
</feature>
<feature type="compositionally biased region" description="Polar residues" evidence="1">
    <location>
        <begin position="1"/>
        <end position="11"/>
    </location>
</feature>
<gene>
    <name evidence="2" type="ORF">OUZ56_005595</name>
</gene>
<feature type="compositionally biased region" description="Polar residues" evidence="1">
    <location>
        <begin position="78"/>
        <end position="89"/>
    </location>
</feature>